<evidence type="ECO:0000313" key="2">
    <source>
        <dbReference type="Proteomes" id="UP000586827"/>
    </source>
</evidence>
<reference evidence="1 2" key="1">
    <citation type="submission" date="2020-05" db="EMBL/GenBank/DDBJ databases">
        <title>MicrobeNet Type strains.</title>
        <authorList>
            <person name="Nicholson A.C."/>
        </authorList>
    </citation>
    <scope>NUCLEOTIDE SEQUENCE [LARGE SCALE GENOMIC DNA]</scope>
    <source>
        <strain evidence="1 2">JCM 3224</strain>
    </source>
</reference>
<protein>
    <submittedName>
        <fullName evidence="1">Uncharacterized protein</fullName>
    </submittedName>
</protein>
<evidence type="ECO:0000313" key="1">
    <source>
        <dbReference type="EMBL" id="NNH74266.1"/>
    </source>
</evidence>
<organism evidence="1 2">
    <name type="scientific">Nocardia uniformis</name>
    <dbReference type="NCBI Taxonomy" id="53432"/>
    <lineage>
        <taxon>Bacteria</taxon>
        <taxon>Bacillati</taxon>
        <taxon>Actinomycetota</taxon>
        <taxon>Actinomycetes</taxon>
        <taxon>Mycobacteriales</taxon>
        <taxon>Nocardiaceae</taxon>
        <taxon>Nocardia</taxon>
    </lineage>
</organism>
<dbReference type="Proteomes" id="UP000586827">
    <property type="component" value="Unassembled WGS sequence"/>
</dbReference>
<keyword evidence="2" id="KW-1185">Reference proteome</keyword>
<dbReference type="AlphaFoldDB" id="A0A849C8V9"/>
<comment type="caution">
    <text evidence="1">The sequence shown here is derived from an EMBL/GenBank/DDBJ whole genome shotgun (WGS) entry which is preliminary data.</text>
</comment>
<name>A0A849C8V9_9NOCA</name>
<accession>A0A849C8V9</accession>
<gene>
    <name evidence="1" type="ORF">HLB23_31190</name>
</gene>
<sequence length="209" mass="22752">MCEQAPVTELDLLRLIGIKGRVNAENLAASLGTEVDDIAARCADLVTAGLCASTPAGFRLTPDGRPRLNELLTAECGTVDHAAITGAYDEFCVYNQDLKVIITDWQMKDAATVNDHADADYDTAVLGRLTATHQRLRPLIARLGAIAPRLTRYAARLDRAVERIAAGDHTYVARPIMDSYHTVWFELHEDLIGLCGRTRAEEAAAGRAH</sequence>
<dbReference type="EMBL" id="JABELX010000013">
    <property type="protein sequence ID" value="NNH74266.1"/>
    <property type="molecule type" value="Genomic_DNA"/>
</dbReference>
<proteinExistence type="predicted"/>